<feature type="domain" description="Neuraminidase-like" evidence="3">
    <location>
        <begin position="166"/>
        <end position="313"/>
    </location>
</feature>
<dbReference type="Pfam" id="PF18276">
    <property type="entry name" value="TcA_TcB_BD"/>
    <property type="match status" value="1"/>
</dbReference>
<feature type="domain" description="Tc toxin complex TcA C-terminal TcB-binding" evidence="2">
    <location>
        <begin position="1313"/>
        <end position="1602"/>
    </location>
</feature>
<proteinExistence type="predicted"/>
<dbReference type="Pfam" id="PF20220">
    <property type="entry name" value="ABC_toxin_N"/>
    <property type="match status" value="1"/>
</dbReference>
<accession>A0ABY6QKF3</accession>
<sequence>MTMSETLDSTLNQAHRDAMLGFYLAHCVSAPLKAALRTPNDLYDYWLLDVQVSQAVPSSPVASAITSLQHYINRIHGGLEPGYETQGPSADESQAWHDSLRTYPLWRATQQLRYQPHNFLDPALREDKSASFEQLEADLNQHRLQPATVHNAVQGYLSRFEAIATLHTLNGYIDGDVRQLDTSTYYFVGKSASDNLYYWRSLDLSKRSSARPDTPAPLAWTDWKPINLAFCADTPAHSIRPVRFNNRLFIAWAESIKPAPYHAAQVTGNGNGEDDDEEQQQRQTEWLNSRFVKFRLCFSYQKLDGSWSVPHTALEEHCVTRGVNALTRAQLAGITQTIAVVDGRTPHSLFLGIRANTLNHGSEQPGEFFQAVSVDQTLGVKVVASAGSPGRYKIVPGSAVALETIRLLEAYESTQNTPLQTALLGGPDEDDVFSSVLLTPFAHRYFGLFFDINHGNLQFKASVAQDPALPVLALIPDTSPPVKDWNFEYRSQDILTADSPHTTVDPITHELVFSSKTARSFLQTYRINLTTRHGEASIHLVTESAMHDAAREDVALSHGSAIVLDSGLVSELDVTHYALFFKNPKTGKTFANAIYDQGSMLLTLSGQADTLRAEKTADRNVTRYSLEGKFINKNAFLHLYAHAQDNVLAILDRYSGYLLPGDDSSSRKLHFVNDLRLVYSSASTPIRLYRHVIMQSRLKDLPTPQAVGNNTMHILNFIDTDHESLSGSAPELPAGHVATARIKLPDGQPTSAVTLIHGVITLESLGNGARVLGYALKAVTCALSQTQSIDDPAHSPRVQRVHEETGEPSEFIDFSASLKPALPSIPLTSRLASRVFSQAGAGREQLSAGSLARLAGAAPQPSDFQGAHGHCMRELFIYLPWTLAQRLHQQQQFAEAERWLHALFDPRRPDTGTLRILATAPMELSYACQHPQSPHYLALSFPSYLRKALHLLNVDILINRGDAAYRQLSPDSLAEAKLWYIQAQNLLGPRPTLTRADSWTPRTLASLANTPATAIREREHSPEQHRTLLRQCGTFGQRTWLTDSADLLRPLNPQQVARWDTLDSRLHGLRNHLDITAKPLRQPLYAAPIAPADLLARRAEGAAVGIEGYMPMRPEVGHYRFQVMAAHALSAVDSLAQFGSTLLTLIERKEQAHLLEVQQQNAWELARLVVTQQAQALMIDEKNTHALQRSRAVVKARLDFLAHRLDEGSSAGETAAGRRYLESAAWERKVAIAGVGAGAAMLAPNIFGTSFGGMRFEGLFHSYQAFAQGEANRARATANDLDRTEQFNRRAEDWAHAAQQARLELAQIDALLQAQAEQEKATRLQLRSARTALAHAQSAYQLLSTRVSRAQLYQWLNSQLATFYYALHDSAHSLCLAAEACWQYETAEDRRFFQGDSWRQASQGLLSAEAMKLNLISMNAAYLQHTPRELEITKTVSLRDRLIACAVIIPQSGAPLSGQTWDDHKAALMQHGSLCFELPQAVFDEDYPGHVLRRIKHVSVSLPGTLGPFEDLKATLTQTRNELNVAGGGTRTEWRARQQIALSRGLDDNGLFTLTFDNDPRYLPFEYTGAVSSWRLDFPHPQRQKDLLASITDIIFHLRYTARPAGSDA</sequence>
<evidence type="ECO:0000256" key="1">
    <source>
        <dbReference type="SAM" id="MobiDB-lite"/>
    </source>
</evidence>
<evidence type="ECO:0000259" key="3">
    <source>
        <dbReference type="Pfam" id="PF18413"/>
    </source>
</evidence>
<dbReference type="InterPro" id="IPR041079">
    <property type="entry name" value="Neuraminidase-like"/>
</dbReference>
<evidence type="ECO:0000259" key="2">
    <source>
        <dbReference type="Pfam" id="PF18276"/>
    </source>
</evidence>
<keyword evidence="6" id="KW-1185">Reference proteome</keyword>
<feature type="domain" description="ABC toxin N-terminal" evidence="4">
    <location>
        <begin position="10"/>
        <end position="136"/>
    </location>
</feature>
<dbReference type="InterPro" id="IPR040840">
    <property type="entry name" value="TcA_TcB_BD"/>
</dbReference>
<reference evidence="5" key="1">
    <citation type="submission" date="2022-11" db="EMBL/GenBank/DDBJ databases">
        <title>Taxonomic description of a new Pseudomonas species.</title>
        <authorList>
            <person name="Tambong J.T."/>
        </authorList>
    </citation>
    <scope>NUCLEOTIDE SEQUENCE</scope>
    <source>
        <strain evidence="5">S1Bt42</strain>
    </source>
</reference>
<dbReference type="InterPro" id="IPR046839">
    <property type="entry name" value="ABC_toxin_N"/>
</dbReference>
<protein>
    <submittedName>
        <fullName evidence="5">Neuraminidase-like domain-containing protein</fullName>
    </submittedName>
</protein>
<name>A0ABY6QKF3_9PSED</name>
<dbReference type="Pfam" id="PF18413">
    <property type="entry name" value="Neuraminidase"/>
    <property type="match status" value="1"/>
</dbReference>
<gene>
    <name evidence="5" type="ORF">OSC50_07470</name>
</gene>
<evidence type="ECO:0000313" key="5">
    <source>
        <dbReference type="EMBL" id="UZW20176.1"/>
    </source>
</evidence>
<evidence type="ECO:0000259" key="4">
    <source>
        <dbReference type="Pfam" id="PF20220"/>
    </source>
</evidence>
<dbReference type="RefSeq" id="WP_266246228.1">
    <property type="nucleotide sequence ID" value="NZ_CP112866.1"/>
</dbReference>
<organism evidence="5 6">
    <name type="scientific">Pseudomonas quebecensis</name>
    <dbReference type="NCBI Taxonomy" id="2995174"/>
    <lineage>
        <taxon>Bacteria</taxon>
        <taxon>Pseudomonadati</taxon>
        <taxon>Pseudomonadota</taxon>
        <taxon>Gammaproteobacteria</taxon>
        <taxon>Pseudomonadales</taxon>
        <taxon>Pseudomonadaceae</taxon>
        <taxon>Pseudomonas</taxon>
    </lineage>
</organism>
<feature type="region of interest" description="Disordered" evidence="1">
    <location>
        <begin position="263"/>
        <end position="282"/>
    </location>
</feature>
<evidence type="ECO:0000313" key="6">
    <source>
        <dbReference type="Proteomes" id="UP001164116"/>
    </source>
</evidence>
<dbReference type="EMBL" id="CP112866">
    <property type="protein sequence ID" value="UZW20176.1"/>
    <property type="molecule type" value="Genomic_DNA"/>
</dbReference>
<dbReference type="Proteomes" id="UP001164116">
    <property type="component" value="Chromosome"/>
</dbReference>